<dbReference type="InterPro" id="IPR005303">
    <property type="entry name" value="MOCOS_middle"/>
</dbReference>
<evidence type="ECO:0000256" key="9">
    <source>
        <dbReference type="SAM" id="MobiDB-lite"/>
    </source>
</evidence>
<evidence type="ECO:0000256" key="7">
    <source>
        <dbReference type="ARBA" id="ARBA00023004"/>
    </source>
</evidence>
<dbReference type="GO" id="GO:0030170">
    <property type="term" value="F:pyridoxal phosphate binding"/>
    <property type="evidence" value="ECO:0007669"/>
    <property type="project" value="InterPro"/>
</dbReference>
<evidence type="ECO:0000313" key="13">
    <source>
        <dbReference type="Proteomes" id="UP000287447"/>
    </source>
</evidence>
<evidence type="ECO:0000256" key="2">
    <source>
        <dbReference type="ARBA" id="ARBA00022630"/>
    </source>
</evidence>
<feature type="domain" description="Rieske" evidence="10">
    <location>
        <begin position="658"/>
        <end position="755"/>
    </location>
</feature>
<dbReference type="GO" id="GO:0051537">
    <property type="term" value="F:2 iron, 2 sulfur cluster binding"/>
    <property type="evidence" value="ECO:0007669"/>
    <property type="project" value="UniProtKB-KW"/>
</dbReference>
<gene>
    <name evidence="12" type="ORF">EOI86_20665</name>
</gene>
<dbReference type="InterPro" id="IPR050446">
    <property type="entry name" value="FAD-oxidoreductase/Apoptosis"/>
</dbReference>
<dbReference type="AlphaFoldDB" id="A0A437QL44"/>
<dbReference type="Pfam" id="PF00355">
    <property type="entry name" value="Rieske"/>
    <property type="match status" value="1"/>
</dbReference>
<dbReference type="InterPro" id="IPR023753">
    <property type="entry name" value="FAD/NAD-binding_dom"/>
</dbReference>
<dbReference type="GO" id="GO:0005737">
    <property type="term" value="C:cytoplasm"/>
    <property type="evidence" value="ECO:0007669"/>
    <property type="project" value="TreeGrafter"/>
</dbReference>
<evidence type="ECO:0000259" key="10">
    <source>
        <dbReference type="PROSITE" id="PS51296"/>
    </source>
</evidence>
<dbReference type="Pfam" id="PF03476">
    <property type="entry name" value="MOSC_N"/>
    <property type="match status" value="1"/>
</dbReference>
<dbReference type="SUPFAM" id="SSF50022">
    <property type="entry name" value="ISP domain"/>
    <property type="match status" value="1"/>
</dbReference>
<dbReference type="PRINTS" id="PR00411">
    <property type="entry name" value="PNDRDTASEI"/>
</dbReference>
<dbReference type="PANTHER" id="PTHR43557:SF2">
    <property type="entry name" value="RIESKE DOMAIN-CONTAINING PROTEIN-RELATED"/>
    <property type="match status" value="1"/>
</dbReference>
<dbReference type="Gene3D" id="3.30.390.30">
    <property type="match status" value="1"/>
</dbReference>
<comment type="caution">
    <text evidence="12">The sequence shown here is derived from an EMBL/GenBank/DDBJ whole genome shotgun (WGS) entry which is preliminary data.</text>
</comment>
<dbReference type="Proteomes" id="UP000287447">
    <property type="component" value="Unassembled WGS sequence"/>
</dbReference>
<dbReference type="InterPro" id="IPR005302">
    <property type="entry name" value="MoCF_Sase_C"/>
</dbReference>
<keyword evidence="13" id="KW-1185">Reference proteome</keyword>
<keyword evidence="5" id="KW-0274">FAD</keyword>
<dbReference type="Gene3D" id="3.50.50.60">
    <property type="entry name" value="FAD/NAD(P)-binding domain"/>
    <property type="match status" value="2"/>
</dbReference>
<dbReference type="SUPFAM" id="SSF51905">
    <property type="entry name" value="FAD/NAD(P)-binding domain"/>
    <property type="match status" value="1"/>
</dbReference>
<reference evidence="13" key="1">
    <citation type="submission" date="2019-01" db="EMBL/GenBank/DDBJ databases">
        <title>Gri0909 isolated from a small marine red alga.</title>
        <authorList>
            <person name="Kim J."/>
            <person name="Jeong S.E."/>
            <person name="Jeon C.O."/>
        </authorList>
    </citation>
    <scope>NUCLEOTIDE SEQUENCE [LARGE SCALE GENOMIC DNA]</scope>
    <source>
        <strain evidence="13">Gri0909</strain>
    </source>
</reference>
<evidence type="ECO:0000256" key="6">
    <source>
        <dbReference type="ARBA" id="ARBA00023002"/>
    </source>
</evidence>
<keyword evidence="6" id="KW-0560">Oxidoreductase</keyword>
<dbReference type="SUPFAM" id="SSF55424">
    <property type="entry name" value="FAD/NAD-linked reductases, dimerisation (C-terminal) domain"/>
    <property type="match status" value="1"/>
</dbReference>
<dbReference type="InterPro" id="IPR017941">
    <property type="entry name" value="Rieske_2Fe-2S"/>
</dbReference>
<proteinExistence type="predicted"/>
<evidence type="ECO:0000256" key="1">
    <source>
        <dbReference type="ARBA" id="ARBA00001974"/>
    </source>
</evidence>
<dbReference type="SUPFAM" id="SSF50800">
    <property type="entry name" value="PK beta-barrel domain-like"/>
    <property type="match status" value="1"/>
</dbReference>
<protein>
    <submittedName>
        <fullName evidence="12">MOSC domain-containing protein</fullName>
    </submittedName>
</protein>
<dbReference type="PANTHER" id="PTHR43557">
    <property type="entry name" value="APOPTOSIS-INDUCING FACTOR 1"/>
    <property type="match status" value="1"/>
</dbReference>
<keyword evidence="2" id="KW-0285">Flavoprotein</keyword>
<dbReference type="PRINTS" id="PR00368">
    <property type="entry name" value="FADPNR"/>
</dbReference>
<keyword evidence="4" id="KW-0479">Metal-binding</keyword>
<dbReference type="InterPro" id="IPR016156">
    <property type="entry name" value="FAD/NAD-linked_Rdtase_dimer_sf"/>
</dbReference>
<dbReference type="OrthoDB" id="7809559at2"/>
<dbReference type="Gene3D" id="2.102.10.10">
    <property type="entry name" value="Rieske [2Fe-2S] iron-sulphur domain"/>
    <property type="match status" value="1"/>
</dbReference>
<dbReference type="EMBL" id="SADE01000003">
    <property type="protein sequence ID" value="RVU35228.1"/>
    <property type="molecule type" value="Genomic_DNA"/>
</dbReference>
<dbReference type="InterPro" id="IPR036188">
    <property type="entry name" value="FAD/NAD-bd_sf"/>
</dbReference>
<dbReference type="PROSITE" id="PS51340">
    <property type="entry name" value="MOSC"/>
    <property type="match status" value="1"/>
</dbReference>
<evidence type="ECO:0000256" key="8">
    <source>
        <dbReference type="ARBA" id="ARBA00023014"/>
    </source>
</evidence>
<feature type="region of interest" description="Disordered" evidence="9">
    <location>
        <begin position="620"/>
        <end position="640"/>
    </location>
</feature>
<feature type="compositionally biased region" description="Polar residues" evidence="9">
    <location>
        <begin position="620"/>
        <end position="631"/>
    </location>
</feature>
<keyword evidence="7" id="KW-0408">Iron</keyword>
<dbReference type="GO" id="GO:0016651">
    <property type="term" value="F:oxidoreductase activity, acting on NAD(P)H"/>
    <property type="evidence" value="ECO:0007669"/>
    <property type="project" value="TreeGrafter"/>
</dbReference>
<keyword evidence="8" id="KW-0411">Iron-sulfur</keyword>
<dbReference type="Pfam" id="PF07992">
    <property type="entry name" value="Pyr_redox_2"/>
    <property type="match status" value="1"/>
</dbReference>
<dbReference type="GO" id="GO:0030151">
    <property type="term" value="F:molybdenum ion binding"/>
    <property type="evidence" value="ECO:0007669"/>
    <property type="project" value="InterPro"/>
</dbReference>
<sequence>MTTEAIATVKALWRYPLSSAGGERLETLQIASSGPVGDRMFGLFDDATGEIVFPAKQRHWNGVATISAKLIDDVLMISTDETSWHKPADPAAKTATKEIFGREVSAVKYGADLGNSPASPRYAHSPIHLLSTQALNALKRLLPDSVIDERRFRPNILADFGLEEIAGEPPEYQLLGKEFRIGDVTLRGTRPCGRCGFTTLKQIGLPEDRDVLRTLMSSFDQDFGIYCEVVEPGEIHISDRLARQSVDTAKAKIIIVGAGQAGAMAARSLRELGHTGPITIFGDERHMPYERPPLTKPRSGTAAQSKLDTILSGDQAEALDIKVGLCETVVSIDRSSGSVETASGAKHPYDRLIISTGGNPRHLPGLSRGYSHIHAIRTIDDARNLGFSLQTAKRIFVLGAGWLGLEIAAMARGSGIDVDVFDRETYPCSRVLPEDVGDFIAAVHVEHGVNFHLGSEPNFVECPDGVEATIDGNSKRADLLVSCIGIYANDHLARLAGLDCDNGILTDRNGATSDPKIFAIGDVSRQRDARHPQGLRLESWQNANEQAGRAARAIMGLEQAPVAAPSFWSDQYDLRIQIAGLPDPHAILKSVDGDAKPLWRFEDFIVGINRPKEVRQYSLKSESQQVETTPTAEPVAGTSGVAGTTETYATENRRITRLVLGGRDMLEDGEIRRVAIDSVGTLALVRQGENYYAIEDRCPHADASLSEGFIEEERIVCPVHFAEFDLVTGNTTNAPKGCPNAKTYHVEPEGDLLFLHVPSSGND</sequence>
<evidence type="ECO:0000259" key="11">
    <source>
        <dbReference type="PROSITE" id="PS51340"/>
    </source>
</evidence>
<evidence type="ECO:0000256" key="5">
    <source>
        <dbReference type="ARBA" id="ARBA00022827"/>
    </source>
</evidence>
<accession>A0A437QL44</accession>
<dbReference type="Pfam" id="PF03473">
    <property type="entry name" value="MOSC"/>
    <property type="match status" value="1"/>
</dbReference>
<organism evidence="12 13">
    <name type="scientific">Hwanghaeella grinnelliae</name>
    <dbReference type="NCBI Taxonomy" id="2500179"/>
    <lineage>
        <taxon>Bacteria</taxon>
        <taxon>Pseudomonadati</taxon>
        <taxon>Pseudomonadota</taxon>
        <taxon>Alphaproteobacteria</taxon>
        <taxon>Rhodospirillales</taxon>
        <taxon>Rhodospirillaceae</taxon>
        <taxon>Hwanghaeella</taxon>
    </lineage>
</organism>
<dbReference type="InterPro" id="IPR036922">
    <property type="entry name" value="Rieske_2Fe-2S_sf"/>
</dbReference>
<dbReference type="RefSeq" id="WP_127767549.1">
    <property type="nucleotide sequence ID" value="NZ_SADE01000003.1"/>
</dbReference>
<name>A0A437QL44_9PROT</name>
<comment type="cofactor">
    <cofactor evidence="1">
        <name>FAD</name>
        <dbReference type="ChEBI" id="CHEBI:57692"/>
    </cofactor>
</comment>
<keyword evidence="3" id="KW-0001">2Fe-2S</keyword>
<dbReference type="PROSITE" id="PS51296">
    <property type="entry name" value="RIESKE"/>
    <property type="match status" value="1"/>
</dbReference>
<evidence type="ECO:0000256" key="4">
    <source>
        <dbReference type="ARBA" id="ARBA00022723"/>
    </source>
</evidence>
<feature type="domain" description="MOSC" evidence="11">
    <location>
        <begin position="86"/>
        <end position="244"/>
    </location>
</feature>
<dbReference type="InterPro" id="IPR011037">
    <property type="entry name" value="Pyrv_Knase-like_insert_dom_sf"/>
</dbReference>
<evidence type="ECO:0000313" key="12">
    <source>
        <dbReference type="EMBL" id="RVU35228.1"/>
    </source>
</evidence>
<evidence type="ECO:0000256" key="3">
    <source>
        <dbReference type="ARBA" id="ARBA00022714"/>
    </source>
</evidence>